<evidence type="ECO:0000313" key="2">
    <source>
        <dbReference type="Proteomes" id="UP000299102"/>
    </source>
</evidence>
<reference evidence="1 2" key="1">
    <citation type="journal article" date="2019" name="Commun. Biol.">
        <title>The bagworm genome reveals a unique fibroin gene that provides high tensile strength.</title>
        <authorList>
            <person name="Kono N."/>
            <person name="Nakamura H."/>
            <person name="Ohtoshi R."/>
            <person name="Tomita M."/>
            <person name="Numata K."/>
            <person name="Arakawa K."/>
        </authorList>
    </citation>
    <scope>NUCLEOTIDE SEQUENCE [LARGE SCALE GENOMIC DNA]</scope>
</reference>
<dbReference type="AlphaFoldDB" id="A0A4C1WRP5"/>
<name>A0A4C1WRP5_EUMVA</name>
<evidence type="ECO:0000313" key="1">
    <source>
        <dbReference type="EMBL" id="GBP52794.1"/>
    </source>
</evidence>
<dbReference type="EMBL" id="BGZK01000610">
    <property type="protein sequence ID" value="GBP52794.1"/>
    <property type="molecule type" value="Genomic_DNA"/>
</dbReference>
<protein>
    <submittedName>
        <fullName evidence="1">Uncharacterized protein</fullName>
    </submittedName>
</protein>
<organism evidence="1 2">
    <name type="scientific">Eumeta variegata</name>
    <name type="common">Bagworm moth</name>
    <name type="synonym">Eumeta japonica</name>
    <dbReference type="NCBI Taxonomy" id="151549"/>
    <lineage>
        <taxon>Eukaryota</taxon>
        <taxon>Metazoa</taxon>
        <taxon>Ecdysozoa</taxon>
        <taxon>Arthropoda</taxon>
        <taxon>Hexapoda</taxon>
        <taxon>Insecta</taxon>
        <taxon>Pterygota</taxon>
        <taxon>Neoptera</taxon>
        <taxon>Endopterygota</taxon>
        <taxon>Lepidoptera</taxon>
        <taxon>Glossata</taxon>
        <taxon>Ditrysia</taxon>
        <taxon>Tineoidea</taxon>
        <taxon>Psychidae</taxon>
        <taxon>Oiketicinae</taxon>
        <taxon>Eumeta</taxon>
    </lineage>
</organism>
<sequence length="68" mass="7283">MESGPQDLSLTERNATAEAATLRLVLNYKDNRSVARRDERLAGARGCSGAPAAEYKSRLSARCEISAG</sequence>
<gene>
    <name evidence="1" type="ORF">EVAR_39332_1</name>
</gene>
<accession>A0A4C1WRP5</accession>
<keyword evidence="2" id="KW-1185">Reference proteome</keyword>
<proteinExistence type="predicted"/>
<dbReference type="Proteomes" id="UP000299102">
    <property type="component" value="Unassembled WGS sequence"/>
</dbReference>
<comment type="caution">
    <text evidence="1">The sequence shown here is derived from an EMBL/GenBank/DDBJ whole genome shotgun (WGS) entry which is preliminary data.</text>
</comment>